<dbReference type="OrthoDB" id="214557at2"/>
<dbReference type="AlphaFoldDB" id="A0A517P967"/>
<protein>
    <recommendedName>
        <fullName evidence="4">TPM domain-containing protein</fullName>
    </recommendedName>
</protein>
<sequence length="233" mass="24150">MKRAADLFDAAARERVRAAVAAAEKSTSCELVPVVATASGRYDRAEDVVGLWLACAAALAVWLLWPHAAGPGEWDASPAWLGALALLAAILLAFSLGAWLAGRLGGLRRPFVPADQAAEEVDAAARRAFFDRRVHHTAGATGVLLYVSLYEHRAAVLADRAVVEALGEGFTCEVCATLTAGLRGEGSAGGDPADALCAAIAAAAARLAAVLPRTADDRDELSDALVLLEEPGR</sequence>
<evidence type="ECO:0008006" key="4">
    <source>
        <dbReference type="Google" id="ProtNLM"/>
    </source>
</evidence>
<name>A0A517P967_9PLAN</name>
<feature type="transmembrane region" description="Helical" evidence="1">
    <location>
        <begin position="49"/>
        <end position="68"/>
    </location>
</feature>
<evidence type="ECO:0000313" key="3">
    <source>
        <dbReference type="Proteomes" id="UP000318741"/>
    </source>
</evidence>
<dbReference type="Gene3D" id="3.10.310.50">
    <property type="match status" value="1"/>
</dbReference>
<dbReference type="RefSeq" id="WP_145358809.1">
    <property type="nucleotide sequence ID" value="NZ_CP036265.1"/>
</dbReference>
<evidence type="ECO:0000313" key="2">
    <source>
        <dbReference type="EMBL" id="QDT15914.1"/>
    </source>
</evidence>
<organism evidence="2 3">
    <name type="scientific">Alienimonas californiensis</name>
    <dbReference type="NCBI Taxonomy" id="2527989"/>
    <lineage>
        <taxon>Bacteria</taxon>
        <taxon>Pseudomonadati</taxon>
        <taxon>Planctomycetota</taxon>
        <taxon>Planctomycetia</taxon>
        <taxon>Planctomycetales</taxon>
        <taxon>Planctomycetaceae</taxon>
        <taxon>Alienimonas</taxon>
    </lineage>
</organism>
<keyword evidence="1" id="KW-1133">Transmembrane helix</keyword>
<feature type="transmembrane region" description="Helical" evidence="1">
    <location>
        <begin position="80"/>
        <end position="101"/>
    </location>
</feature>
<evidence type="ECO:0000256" key="1">
    <source>
        <dbReference type="SAM" id="Phobius"/>
    </source>
</evidence>
<keyword evidence="1" id="KW-0812">Transmembrane</keyword>
<keyword evidence="3" id="KW-1185">Reference proteome</keyword>
<proteinExistence type="predicted"/>
<dbReference type="Proteomes" id="UP000318741">
    <property type="component" value="Chromosome"/>
</dbReference>
<gene>
    <name evidence="2" type="ORF">CA12_20120</name>
</gene>
<reference evidence="2 3" key="1">
    <citation type="submission" date="2019-02" db="EMBL/GenBank/DDBJ databases">
        <title>Deep-cultivation of Planctomycetes and their phenomic and genomic characterization uncovers novel biology.</title>
        <authorList>
            <person name="Wiegand S."/>
            <person name="Jogler M."/>
            <person name="Boedeker C."/>
            <person name="Pinto D."/>
            <person name="Vollmers J."/>
            <person name="Rivas-Marin E."/>
            <person name="Kohn T."/>
            <person name="Peeters S.H."/>
            <person name="Heuer A."/>
            <person name="Rast P."/>
            <person name="Oberbeckmann S."/>
            <person name="Bunk B."/>
            <person name="Jeske O."/>
            <person name="Meyerdierks A."/>
            <person name="Storesund J.E."/>
            <person name="Kallscheuer N."/>
            <person name="Luecker S."/>
            <person name="Lage O.M."/>
            <person name="Pohl T."/>
            <person name="Merkel B.J."/>
            <person name="Hornburger P."/>
            <person name="Mueller R.-W."/>
            <person name="Bruemmer F."/>
            <person name="Labrenz M."/>
            <person name="Spormann A.M."/>
            <person name="Op den Camp H."/>
            <person name="Overmann J."/>
            <person name="Amann R."/>
            <person name="Jetten M.S.M."/>
            <person name="Mascher T."/>
            <person name="Medema M.H."/>
            <person name="Devos D.P."/>
            <person name="Kaster A.-K."/>
            <person name="Ovreas L."/>
            <person name="Rohde M."/>
            <person name="Galperin M.Y."/>
            <person name="Jogler C."/>
        </authorList>
    </citation>
    <scope>NUCLEOTIDE SEQUENCE [LARGE SCALE GENOMIC DNA]</scope>
    <source>
        <strain evidence="2 3">CA12</strain>
    </source>
</reference>
<keyword evidence="1" id="KW-0472">Membrane</keyword>
<dbReference type="PANTHER" id="PTHR30373:SF8">
    <property type="entry name" value="BLL7265 PROTEIN"/>
    <property type="match status" value="1"/>
</dbReference>
<dbReference type="PANTHER" id="PTHR30373">
    <property type="entry name" value="UPF0603 PROTEIN YGCG"/>
    <property type="match status" value="1"/>
</dbReference>
<dbReference type="EMBL" id="CP036265">
    <property type="protein sequence ID" value="QDT15914.1"/>
    <property type="molecule type" value="Genomic_DNA"/>
</dbReference>
<dbReference type="KEGG" id="acaf:CA12_20120"/>
<accession>A0A517P967</accession>